<comment type="caution">
    <text evidence="1">The sequence shown here is derived from an EMBL/GenBank/DDBJ whole genome shotgun (WGS) entry which is preliminary data.</text>
</comment>
<proteinExistence type="predicted"/>
<protein>
    <submittedName>
        <fullName evidence="1">Uncharacterized protein</fullName>
    </submittedName>
</protein>
<dbReference type="EMBL" id="BJYU01000106">
    <property type="protein sequence ID" value="GEO17451.1"/>
    <property type="molecule type" value="Genomic_DNA"/>
</dbReference>
<evidence type="ECO:0000313" key="1">
    <source>
        <dbReference type="EMBL" id="GEO17451.1"/>
    </source>
</evidence>
<organism evidence="1 2">
    <name type="scientific">Microvirga aerophila</name>
    <dbReference type="NCBI Taxonomy" id="670291"/>
    <lineage>
        <taxon>Bacteria</taxon>
        <taxon>Pseudomonadati</taxon>
        <taxon>Pseudomonadota</taxon>
        <taxon>Alphaproteobacteria</taxon>
        <taxon>Hyphomicrobiales</taxon>
        <taxon>Methylobacteriaceae</taxon>
        <taxon>Microvirga</taxon>
    </lineage>
</organism>
<keyword evidence="2" id="KW-1185">Reference proteome</keyword>
<name>A0A512BZR8_9HYPH</name>
<dbReference type="AlphaFoldDB" id="A0A512BZR8"/>
<evidence type="ECO:0000313" key="2">
    <source>
        <dbReference type="Proteomes" id="UP000321085"/>
    </source>
</evidence>
<sequence length="151" mass="17011">MRVELQFEGEVVITGKLAEADLRSLLSLFKDAEVEETWHSAPITVTQAQQLIALLDAPSVELLRQITLGGGSITWPQVQKICDIKGTDFDRYHSYYEERIEQAVRTVTQGKHAFLITYEDGAPEWCTDDWKDAKLEIDGPALISLQEVFTA</sequence>
<accession>A0A512BZR8</accession>
<dbReference type="OrthoDB" id="9760715at2"/>
<dbReference type="Proteomes" id="UP000321085">
    <property type="component" value="Unassembled WGS sequence"/>
</dbReference>
<gene>
    <name evidence="1" type="ORF">MAE02_51470</name>
</gene>
<reference evidence="1 2" key="1">
    <citation type="submission" date="2019-07" db="EMBL/GenBank/DDBJ databases">
        <title>Whole genome shotgun sequence of Microvirga aerophila NBRC 106136.</title>
        <authorList>
            <person name="Hosoyama A."/>
            <person name="Uohara A."/>
            <person name="Ohji S."/>
            <person name="Ichikawa N."/>
        </authorList>
    </citation>
    <scope>NUCLEOTIDE SEQUENCE [LARGE SCALE GENOMIC DNA]</scope>
    <source>
        <strain evidence="1 2">NBRC 106136</strain>
    </source>
</reference>
<dbReference type="RefSeq" id="WP_114188756.1">
    <property type="nucleotide sequence ID" value="NZ_BJYU01000106.1"/>
</dbReference>